<feature type="compositionally biased region" description="Basic and acidic residues" evidence="11">
    <location>
        <begin position="1003"/>
        <end position="1016"/>
    </location>
</feature>
<dbReference type="AlphaFoldDB" id="K0KN15"/>
<dbReference type="SMART" id="SM00490">
    <property type="entry name" value="HELICc"/>
    <property type="match status" value="1"/>
</dbReference>
<dbReference type="PROSITE" id="PS51194">
    <property type="entry name" value="HELICASE_CTER"/>
    <property type="match status" value="1"/>
</dbReference>
<comment type="similarity">
    <text evidence="1">Belongs to the helicase family. SKI2 subfamily.</text>
</comment>
<dbReference type="CDD" id="cd18795">
    <property type="entry name" value="SF2_C_Ski2"/>
    <property type="match status" value="1"/>
</dbReference>
<feature type="compositionally biased region" description="Polar residues" evidence="11">
    <location>
        <begin position="44"/>
        <end position="64"/>
    </location>
</feature>
<evidence type="ECO:0000256" key="5">
    <source>
        <dbReference type="ARBA" id="ARBA00022840"/>
    </source>
</evidence>
<dbReference type="InterPro" id="IPR027417">
    <property type="entry name" value="P-loop_NTPase"/>
</dbReference>
<evidence type="ECO:0000256" key="1">
    <source>
        <dbReference type="ARBA" id="ARBA00010140"/>
    </source>
</evidence>
<protein>
    <recommendedName>
        <fullName evidence="9">DNA 3'-5' helicase</fullName>
        <ecNumber evidence="9">5.6.2.4</ecNumber>
    </recommendedName>
</protein>
<comment type="catalytic activity">
    <reaction evidence="10">
        <text>ATP + H2O = ADP + phosphate + H(+)</text>
        <dbReference type="Rhea" id="RHEA:13065"/>
        <dbReference type="ChEBI" id="CHEBI:15377"/>
        <dbReference type="ChEBI" id="CHEBI:15378"/>
        <dbReference type="ChEBI" id="CHEBI:30616"/>
        <dbReference type="ChEBI" id="CHEBI:43474"/>
        <dbReference type="ChEBI" id="CHEBI:456216"/>
        <dbReference type="EC" id="5.6.2.4"/>
    </reaction>
</comment>
<reference evidence="14 15" key="1">
    <citation type="journal article" date="2012" name="Eukaryot. Cell">
        <title>Draft genome sequence of Wickerhamomyces ciferrii NRRL Y-1031 F-60-10.</title>
        <authorList>
            <person name="Schneider J."/>
            <person name="Andrea H."/>
            <person name="Blom J."/>
            <person name="Jaenicke S."/>
            <person name="Ruckert C."/>
            <person name="Schorsch C."/>
            <person name="Szczepanowski R."/>
            <person name="Farwick M."/>
            <person name="Goesmann A."/>
            <person name="Puhler A."/>
            <person name="Schaffer S."/>
            <person name="Tauch A."/>
            <person name="Kohler T."/>
            <person name="Brinkrolf K."/>
        </authorList>
    </citation>
    <scope>NUCLEOTIDE SEQUENCE [LARGE SCALE GENOMIC DNA]</scope>
    <source>
        <strain evidence="15">ATCC 14091 / BCRC 22168 / CBS 111 / JCM 3599 / NBRC 0793 / NRRL Y-1031 F-60-10</strain>
    </source>
</reference>
<dbReference type="InterPro" id="IPR011545">
    <property type="entry name" value="DEAD/DEAH_box_helicase_dom"/>
</dbReference>
<dbReference type="GO" id="GO:0003676">
    <property type="term" value="F:nucleic acid binding"/>
    <property type="evidence" value="ECO:0007669"/>
    <property type="project" value="InterPro"/>
</dbReference>
<dbReference type="InterPro" id="IPR036388">
    <property type="entry name" value="WH-like_DNA-bd_sf"/>
</dbReference>
<evidence type="ECO:0000313" key="15">
    <source>
        <dbReference type="Proteomes" id="UP000009328"/>
    </source>
</evidence>
<dbReference type="InParanoid" id="K0KN15"/>
<keyword evidence="7" id="KW-0469">Meiosis</keyword>
<feature type="region of interest" description="Disordered" evidence="11">
    <location>
        <begin position="909"/>
        <end position="928"/>
    </location>
</feature>
<dbReference type="GO" id="GO:0043138">
    <property type="term" value="F:3'-5' DNA helicase activity"/>
    <property type="evidence" value="ECO:0007669"/>
    <property type="project" value="UniProtKB-EC"/>
</dbReference>
<dbReference type="InterPro" id="IPR014001">
    <property type="entry name" value="Helicase_ATP-bd"/>
</dbReference>
<feature type="domain" description="Helicase ATP-binding" evidence="12">
    <location>
        <begin position="129"/>
        <end position="304"/>
    </location>
</feature>
<dbReference type="SUPFAM" id="SSF52540">
    <property type="entry name" value="P-loop containing nucleoside triphosphate hydrolases"/>
    <property type="match status" value="1"/>
</dbReference>
<evidence type="ECO:0000256" key="9">
    <source>
        <dbReference type="ARBA" id="ARBA00034808"/>
    </source>
</evidence>
<dbReference type="Pfam" id="PF00270">
    <property type="entry name" value="DEAD"/>
    <property type="match status" value="1"/>
</dbReference>
<dbReference type="GO" id="GO:0016787">
    <property type="term" value="F:hydrolase activity"/>
    <property type="evidence" value="ECO:0007669"/>
    <property type="project" value="UniProtKB-KW"/>
</dbReference>
<keyword evidence="2" id="KW-0547">Nucleotide-binding</keyword>
<evidence type="ECO:0000256" key="8">
    <source>
        <dbReference type="ARBA" id="ARBA00034617"/>
    </source>
</evidence>
<evidence type="ECO:0000256" key="3">
    <source>
        <dbReference type="ARBA" id="ARBA00022801"/>
    </source>
</evidence>
<evidence type="ECO:0000256" key="7">
    <source>
        <dbReference type="ARBA" id="ARBA00023254"/>
    </source>
</evidence>
<evidence type="ECO:0000256" key="10">
    <source>
        <dbReference type="ARBA" id="ARBA00048988"/>
    </source>
</evidence>
<dbReference type="SUPFAM" id="SSF158702">
    <property type="entry name" value="Sec63 N-terminal domain-like"/>
    <property type="match status" value="1"/>
</dbReference>
<dbReference type="HOGENOM" id="CLU_000335_0_1_1"/>
<evidence type="ECO:0000256" key="4">
    <source>
        <dbReference type="ARBA" id="ARBA00022806"/>
    </source>
</evidence>
<dbReference type="SMART" id="SM00487">
    <property type="entry name" value="DEXDc"/>
    <property type="match status" value="1"/>
</dbReference>
<dbReference type="InterPro" id="IPR004179">
    <property type="entry name" value="Sec63-dom"/>
</dbReference>
<keyword evidence="4" id="KW-0347">Helicase</keyword>
<feature type="region of interest" description="Disordered" evidence="11">
    <location>
        <begin position="1155"/>
        <end position="1222"/>
    </location>
</feature>
<dbReference type="Gene3D" id="1.10.10.10">
    <property type="entry name" value="Winged helix-like DNA-binding domain superfamily/Winged helix DNA-binding domain"/>
    <property type="match status" value="1"/>
</dbReference>
<evidence type="ECO:0000256" key="2">
    <source>
        <dbReference type="ARBA" id="ARBA00022741"/>
    </source>
</evidence>
<dbReference type="GO" id="GO:0005524">
    <property type="term" value="F:ATP binding"/>
    <property type="evidence" value="ECO:0007669"/>
    <property type="project" value="UniProtKB-KW"/>
</dbReference>
<dbReference type="InterPro" id="IPR057842">
    <property type="entry name" value="WH_MER3"/>
</dbReference>
<sequence length="1232" mass="138595">MQELERATEDDDGNELWNGQGSNKRYAPPGPAETQTWYKKRRVSNQPNPLNSTFHTIKSINTGDPSFYGEESDINKSSMSFDDSRDSSNIYHHHSSFNDPLVSTAALSDKAREIFKFQNFNKMQSKSFQTVYHETNNCVISAPTGSGKTVLFELAILKLLNFESDTNNLKILYIAPTKSLCLEKENDWRSKFSTFGLTVGALTSDTSFTETDKVKKANIIITTPEKWDLMTRKWNDYSKLFKLIKLLLVDEIHILRDNRGSTLEVVVTRMKKICRPLRIIALSATVPNIQDVSGWVKLNSESPQNAVTLVFGDDYRPVKLEKVVLGYKQTMNDFAFDTFLNPKLADVIREHSNSKPVLVFCPTRNSTVSTAKYLAKSSVLSGGNHGNLASIREKELRELSNQGVAYHNAGLSLPDRLAVESNFINGSTRILCSTSTLAVGVNLPAYLVVIKGTKGWTGIAFHEYSELDLLQMMGRAGRPQFETEGKAILLTSSEKQSQYEKLVKGNEKLESRLHVNLSENIVPEVYLGTIKSIEGAIEWMKLTFFYSRFKSNPTAYDEIPYIQNGSLDDRLMNYTESKLRELVDYKLIEIVNGEYHCTPYGNAMTRHYILFNTMKMFVKCPMGLSVADIIVLLSKSEEFSTIRLKRTEKKLFKEINSSPILKFSAGSDKKHYVALNEEKINLLIQYELGGLEFPNNSEFFKLQQSFKQDKFYVFKHIGRLAKCLVDCFLEKGDFISLFNCLSLTRCLNGKCWEDTPIVLRQLEGIGIAAVRRFSNQNISSFSDVNSLPANKIEYYLNQRPGFGVKVLNDISNLPNFMVETNVVSSRNKNNSLLVNLRINLSCVVKMNSWHGKPITVNVISGLSTGELVDFRRAHISKLVGNKSFSIEFPINFQDALLTTSISCEDIGDTSKQSTFEKNGIDNDDDDNGFDDDFDDMLVEATSNTKINKSKKISNQIQTEPQELDINGNVKCKHACIAPSTKRSKTKQNQDQDTKPSKESNSSKLKEKNSTNSKNDKQLTGVGLLNKLHEKVSPNNTITKPTLSRFKYLEPDLSTHEPAVQRAPDNTTTIDTENSSDVISLLRDARLRGNVSKDNILKETINEPEPFEISSDNDESESSILMMEAPVADKKVIDKIQPTNMRSVDTNNDVYDDIWSDEPLDNQEQGDSLESISMGSIPDHQNFKSNSVPVDKHNDLNPQAGPLVFDHDENDLNESQSSFSGLDDILGSDVEVV</sequence>
<dbReference type="Gene3D" id="1.10.3380.10">
    <property type="entry name" value="Sec63 N-terminal domain-like domain"/>
    <property type="match status" value="1"/>
</dbReference>
<accession>K0KN15</accession>
<dbReference type="InterPro" id="IPR052247">
    <property type="entry name" value="Meiotic_Crossover_Helicase"/>
</dbReference>
<feature type="domain" description="Helicase C-terminal" evidence="13">
    <location>
        <begin position="343"/>
        <end position="529"/>
    </location>
</feature>
<feature type="compositionally biased region" description="Basic and acidic residues" evidence="11">
    <location>
        <begin position="987"/>
        <end position="997"/>
    </location>
</feature>
<dbReference type="SUPFAM" id="SSF46785">
    <property type="entry name" value="Winged helix' DNA-binding domain"/>
    <property type="match status" value="1"/>
</dbReference>
<proteinExistence type="inferred from homology"/>
<comment type="catalytic activity">
    <reaction evidence="8">
        <text>Couples ATP hydrolysis with the unwinding of duplex DNA by translocating in the 3'-5' direction.</text>
        <dbReference type="EC" id="5.6.2.4"/>
    </reaction>
</comment>
<evidence type="ECO:0000256" key="11">
    <source>
        <dbReference type="SAM" id="MobiDB-lite"/>
    </source>
</evidence>
<gene>
    <name evidence="14" type="ORF">BN7_3155</name>
</gene>
<dbReference type="SMART" id="SM00973">
    <property type="entry name" value="Sec63"/>
    <property type="match status" value="1"/>
</dbReference>
<dbReference type="PANTHER" id="PTHR47835">
    <property type="entry name" value="HFM1, ATP DEPENDENT DNA HELICASE HOMOLOG"/>
    <property type="match status" value="1"/>
</dbReference>
<keyword evidence="15" id="KW-1185">Reference proteome</keyword>
<dbReference type="Pfam" id="PF02889">
    <property type="entry name" value="Sec63"/>
    <property type="match status" value="1"/>
</dbReference>
<dbReference type="Proteomes" id="UP000009328">
    <property type="component" value="Unassembled WGS sequence"/>
</dbReference>
<dbReference type="Gene3D" id="3.40.50.300">
    <property type="entry name" value="P-loop containing nucleotide triphosphate hydrolases"/>
    <property type="match status" value="2"/>
</dbReference>
<dbReference type="PANTHER" id="PTHR47835:SF3">
    <property type="entry name" value="HELICASE FOR MEIOSIS 1"/>
    <property type="match status" value="1"/>
</dbReference>
<evidence type="ECO:0000313" key="14">
    <source>
        <dbReference type="EMBL" id="CCH43602.1"/>
    </source>
</evidence>
<keyword evidence="3" id="KW-0378">Hydrolase</keyword>
<dbReference type="STRING" id="1206466.K0KN15"/>
<dbReference type="PROSITE" id="PS51192">
    <property type="entry name" value="HELICASE_ATP_BIND_1"/>
    <property type="match status" value="1"/>
</dbReference>
<dbReference type="InterPro" id="IPR001650">
    <property type="entry name" value="Helicase_C-like"/>
</dbReference>
<comment type="caution">
    <text evidence="14">The sequence shown here is derived from an EMBL/GenBank/DDBJ whole genome shotgun (WGS) entry which is preliminary data.</text>
</comment>
<feature type="compositionally biased region" description="Polar residues" evidence="11">
    <location>
        <begin position="1161"/>
        <end position="1173"/>
    </location>
</feature>
<evidence type="ECO:0000259" key="13">
    <source>
        <dbReference type="PROSITE" id="PS51194"/>
    </source>
</evidence>
<dbReference type="EMBL" id="CAIF01000085">
    <property type="protein sequence ID" value="CCH43602.1"/>
    <property type="molecule type" value="Genomic_DNA"/>
</dbReference>
<feature type="region of interest" description="Disordered" evidence="11">
    <location>
        <begin position="1"/>
        <end position="71"/>
    </location>
</feature>
<dbReference type="EC" id="5.6.2.4" evidence="9"/>
<dbReference type="InterPro" id="IPR036390">
    <property type="entry name" value="WH_DNA-bd_sf"/>
</dbReference>
<dbReference type="GO" id="GO:0051321">
    <property type="term" value="P:meiotic cell cycle"/>
    <property type="evidence" value="ECO:0007669"/>
    <property type="project" value="UniProtKB-KW"/>
</dbReference>
<name>K0KN15_WICCF</name>
<dbReference type="eggNOG" id="KOG0952">
    <property type="taxonomic scope" value="Eukaryota"/>
</dbReference>
<dbReference type="Pfam" id="PF00271">
    <property type="entry name" value="Helicase_C"/>
    <property type="match status" value="1"/>
</dbReference>
<dbReference type="FunCoup" id="K0KN15">
    <property type="interactions" value="432"/>
</dbReference>
<feature type="region of interest" description="Disordered" evidence="11">
    <location>
        <begin position="978"/>
        <end position="1019"/>
    </location>
</feature>
<evidence type="ECO:0000259" key="12">
    <source>
        <dbReference type="PROSITE" id="PS51192"/>
    </source>
</evidence>
<dbReference type="FunFam" id="1.10.3380.10:FF:000012">
    <property type="entry name" value="DEAD/DEAH box DNA helicase"/>
    <property type="match status" value="1"/>
</dbReference>
<evidence type="ECO:0000256" key="6">
    <source>
        <dbReference type="ARBA" id="ARBA00023235"/>
    </source>
</evidence>
<keyword evidence="5" id="KW-0067">ATP-binding</keyword>
<keyword evidence="6" id="KW-0413">Isomerase</keyword>
<organism evidence="14 15">
    <name type="scientific">Wickerhamomyces ciferrii (strain ATCC 14091 / BCRC 22168 / CBS 111 / JCM 3599 / NBRC 0793 / NRRL Y-1031 F-60-10)</name>
    <name type="common">Yeast</name>
    <name type="synonym">Pichia ciferrii</name>
    <dbReference type="NCBI Taxonomy" id="1206466"/>
    <lineage>
        <taxon>Eukaryota</taxon>
        <taxon>Fungi</taxon>
        <taxon>Dikarya</taxon>
        <taxon>Ascomycota</taxon>
        <taxon>Saccharomycotina</taxon>
        <taxon>Saccharomycetes</taxon>
        <taxon>Phaffomycetales</taxon>
        <taxon>Wickerhamomycetaceae</taxon>
        <taxon>Wickerhamomyces</taxon>
    </lineage>
</organism>
<dbReference type="Pfam" id="PF23445">
    <property type="entry name" value="WHD_SNRNP200"/>
    <property type="match status" value="1"/>
</dbReference>